<keyword evidence="4" id="KW-1185">Reference proteome</keyword>
<sequence length="179" mass="18743">MFTKVIYAIFFAALAGRVMCQAQADLPNFNVTVGKTVYLANESLPTDFPSPFSNCSGICGTAQNLIVACPLTDVECLCAANITASPSGPLLSCEQCIFNALIEANKPHPDDRAGQNQVLAGWTSNCAANFTLPVALALTLPDSWDGPFVSVFPESIGIVIAAIGGILGSSLIFMLCSMC</sequence>
<keyword evidence="2" id="KW-0732">Signal</keyword>
<feature type="signal peptide" evidence="2">
    <location>
        <begin position="1"/>
        <end position="20"/>
    </location>
</feature>
<gene>
    <name evidence="3" type="ORF">FB45DRAFT_837643</name>
</gene>
<keyword evidence="1" id="KW-1133">Transmembrane helix</keyword>
<evidence type="ECO:0000256" key="1">
    <source>
        <dbReference type="SAM" id="Phobius"/>
    </source>
</evidence>
<evidence type="ECO:0000313" key="4">
    <source>
        <dbReference type="Proteomes" id="UP001221142"/>
    </source>
</evidence>
<keyword evidence="1" id="KW-0812">Transmembrane</keyword>
<dbReference type="AlphaFoldDB" id="A0AAD7FJB5"/>
<reference evidence="3" key="1">
    <citation type="submission" date="2023-03" db="EMBL/GenBank/DDBJ databases">
        <title>Massive genome expansion in bonnet fungi (Mycena s.s.) driven by repeated elements and novel gene families across ecological guilds.</title>
        <authorList>
            <consortium name="Lawrence Berkeley National Laboratory"/>
            <person name="Harder C.B."/>
            <person name="Miyauchi S."/>
            <person name="Viragh M."/>
            <person name="Kuo A."/>
            <person name="Thoen E."/>
            <person name="Andreopoulos B."/>
            <person name="Lu D."/>
            <person name="Skrede I."/>
            <person name="Drula E."/>
            <person name="Henrissat B."/>
            <person name="Morin E."/>
            <person name="Kohler A."/>
            <person name="Barry K."/>
            <person name="LaButti K."/>
            <person name="Morin E."/>
            <person name="Salamov A."/>
            <person name="Lipzen A."/>
            <person name="Mereny Z."/>
            <person name="Hegedus B."/>
            <person name="Baldrian P."/>
            <person name="Stursova M."/>
            <person name="Weitz H."/>
            <person name="Taylor A."/>
            <person name="Grigoriev I.V."/>
            <person name="Nagy L.G."/>
            <person name="Martin F."/>
            <person name="Kauserud H."/>
        </authorList>
    </citation>
    <scope>NUCLEOTIDE SEQUENCE</scope>
    <source>
        <strain evidence="3">9284</strain>
    </source>
</reference>
<dbReference type="Proteomes" id="UP001221142">
    <property type="component" value="Unassembled WGS sequence"/>
</dbReference>
<feature type="transmembrane region" description="Helical" evidence="1">
    <location>
        <begin position="156"/>
        <end position="176"/>
    </location>
</feature>
<name>A0AAD7FJB5_9AGAR</name>
<keyword evidence="1" id="KW-0472">Membrane</keyword>
<feature type="chain" id="PRO_5042015847" description="Extracellular membrane protein CFEM domain-containing protein" evidence="2">
    <location>
        <begin position="21"/>
        <end position="179"/>
    </location>
</feature>
<organism evidence="3 4">
    <name type="scientific">Roridomyces roridus</name>
    <dbReference type="NCBI Taxonomy" id="1738132"/>
    <lineage>
        <taxon>Eukaryota</taxon>
        <taxon>Fungi</taxon>
        <taxon>Dikarya</taxon>
        <taxon>Basidiomycota</taxon>
        <taxon>Agaricomycotina</taxon>
        <taxon>Agaricomycetes</taxon>
        <taxon>Agaricomycetidae</taxon>
        <taxon>Agaricales</taxon>
        <taxon>Marasmiineae</taxon>
        <taxon>Mycenaceae</taxon>
        <taxon>Roridomyces</taxon>
    </lineage>
</organism>
<dbReference type="EMBL" id="JARKIF010000014">
    <property type="protein sequence ID" value="KAJ7623416.1"/>
    <property type="molecule type" value="Genomic_DNA"/>
</dbReference>
<proteinExistence type="predicted"/>
<evidence type="ECO:0008006" key="5">
    <source>
        <dbReference type="Google" id="ProtNLM"/>
    </source>
</evidence>
<protein>
    <recommendedName>
        <fullName evidence="5">Extracellular membrane protein CFEM domain-containing protein</fullName>
    </recommendedName>
</protein>
<comment type="caution">
    <text evidence="3">The sequence shown here is derived from an EMBL/GenBank/DDBJ whole genome shotgun (WGS) entry which is preliminary data.</text>
</comment>
<evidence type="ECO:0000256" key="2">
    <source>
        <dbReference type="SAM" id="SignalP"/>
    </source>
</evidence>
<evidence type="ECO:0000313" key="3">
    <source>
        <dbReference type="EMBL" id="KAJ7623416.1"/>
    </source>
</evidence>
<accession>A0AAD7FJB5</accession>